<keyword evidence="2" id="KW-1185">Reference proteome</keyword>
<gene>
    <name evidence="1" type="ORF">C7402_101746</name>
</gene>
<proteinExistence type="predicted"/>
<protein>
    <submittedName>
        <fullName evidence="1">Uncharacterized protein</fullName>
    </submittedName>
</protein>
<organism evidence="1 2">
    <name type="scientific">Paraburkholderia unamae</name>
    <dbReference type="NCBI Taxonomy" id="219649"/>
    <lineage>
        <taxon>Bacteria</taxon>
        <taxon>Pseudomonadati</taxon>
        <taxon>Pseudomonadota</taxon>
        <taxon>Betaproteobacteria</taxon>
        <taxon>Burkholderiales</taxon>
        <taxon>Burkholderiaceae</taxon>
        <taxon>Paraburkholderia</taxon>
    </lineage>
</organism>
<name>A0ABX5L091_9BURK</name>
<evidence type="ECO:0000313" key="2">
    <source>
        <dbReference type="Proteomes" id="UP000245712"/>
    </source>
</evidence>
<dbReference type="EMBL" id="QEOB01000001">
    <property type="protein sequence ID" value="PVX98028.1"/>
    <property type="molecule type" value="Genomic_DNA"/>
</dbReference>
<reference evidence="1 2" key="1">
    <citation type="submission" date="2018-05" db="EMBL/GenBank/DDBJ databases">
        <title>Genomic Encyclopedia of Type Strains, Phase IV (KMG-V): Genome sequencing to study the core and pangenomes of soil and plant-associated prokaryotes.</title>
        <authorList>
            <person name="Whitman W."/>
        </authorList>
    </citation>
    <scope>NUCLEOTIDE SEQUENCE [LARGE SCALE GENOMIC DNA]</scope>
    <source>
        <strain evidence="1 2">SCZa-39</strain>
    </source>
</reference>
<evidence type="ECO:0000313" key="1">
    <source>
        <dbReference type="EMBL" id="PVX98028.1"/>
    </source>
</evidence>
<sequence length="40" mass="4534">MDAKPAYPADIEPFCQLLGIFRLWRAVAADRPIMNPESVM</sequence>
<dbReference type="Proteomes" id="UP000245712">
    <property type="component" value="Unassembled WGS sequence"/>
</dbReference>
<accession>A0ABX5L091</accession>
<comment type="caution">
    <text evidence="1">The sequence shown here is derived from an EMBL/GenBank/DDBJ whole genome shotgun (WGS) entry which is preliminary data.</text>
</comment>